<evidence type="ECO:0000313" key="2">
    <source>
        <dbReference type="Proteomes" id="UP000327013"/>
    </source>
</evidence>
<sequence>MVSFHTQDIMGMDKRNMADLLMELKGVCRKEFGVAKRSSTLESLRCKSSLSSWDHLRSATMARCQANHVGGEMSEPSPATMMAG</sequence>
<dbReference type="AlphaFoldDB" id="A0A5N6Q8H9"/>
<evidence type="ECO:0000313" key="1">
    <source>
        <dbReference type="EMBL" id="KAE7995527.1"/>
    </source>
</evidence>
<protein>
    <submittedName>
        <fullName evidence="1">Uncharacterized protein</fullName>
    </submittedName>
</protein>
<dbReference type="EMBL" id="CM017321">
    <property type="protein sequence ID" value="KAE7995527.1"/>
    <property type="molecule type" value="Genomic_DNA"/>
</dbReference>
<name>A0A5N6Q8H9_9ROSI</name>
<accession>A0A5N6Q8H9</accession>
<gene>
    <name evidence="1" type="ORF">FH972_000311</name>
</gene>
<reference evidence="1 2" key="1">
    <citation type="submission" date="2019-06" db="EMBL/GenBank/DDBJ databases">
        <title>A chromosomal-level reference genome of Carpinus fangiana (Coryloideae, Betulaceae).</title>
        <authorList>
            <person name="Yang X."/>
            <person name="Wang Z."/>
            <person name="Zhang L."/>
            <person name="Hao G."/>
            <person name="Liu J."/>
            <person name="Yang Y."/>
        </authorList>
    </citation>
    <scope>NUCLEOTIDE SEQUENCE [LARGE SCALE GENOMIC DNA]</scope>
    <source>
        <strain evidence="1">Cfa_2016G</strain>
        <tissue evidence="1">Leaf</tissue>
    </source>
</reference>
<proteinExistence type="predicted"/>
<dbReference type="Proteomes" id="UP000327013">
    <property type="component" value="Chromosome 1"/>
</dbReference>
<organism evidence="1 2">
    <name type="scientific">Carpinus fangiana</name>
    <dbReference type="NCBI Taxonomy" id="176857"/>
    <lineage>
        <taxon>Eukaryota</taxon>
        <taxon>Viridiplantae</taxon>
        <taxon>Streptophyta</taxon>
        <taxon>Embryophyta</taxon>
        <taxon>Tracheophyta</taxon>
        <taxon>Spermatophyta</taxon>
        <taxon>Magnoliopsida</taxon>
        <taxon>eudicotyledons</taxon>
        <taxon>Gunneridae</taxon>
        <taxon>Pentapetalae</taxon>
        <taxon>rosids</taxon>
        <taxon>fabids</taxon>
        <taxon>Fagales</taxon>
        <taxon>Betulaceae</taxon>
        <taxon>Carpinus</taxon>
    </lineage>
</organism>
<keyword evidence="2" id="KW-1185">Reference proteome</keyword>